<dbReference type="RefSeq" id="WP_170120184.1">
    <property type="nucleotide sequence ID" value="NZ_MSZV01000007.1"/>
</dbReference>
<dbReference type="InterPro" id="IPR036709">
    <property type="entry name" value="Autotransporte_beta_dom_sf"/>
</dbReference>
<comment type="caution">
    <text evidence="4">The sequence shown here is derived from an EMBL/GenBank/DDBJ whole genome shotgun (WGS) entry which is preliminary data.</text>
</comment>
<name>A0A316IHI8_9GAMM</name>
<keyword evidence="1" id="KW-0732">Signal</keyword>
<gene>
    <name evidence="4" type="ORF">C7456_10452</name>
</gene>
<sequence>MNRIYRIVFNRSLGLWQVVSETARARGKAGRSAALAGAALALALAAGPALADGGGGSNHRNTGLGGAGGVDNPLGPGGAGGDAVPGSTQGGGGGGAGITGGAGGQGDSASGAGNGGAGGAHGAVLAGTLSDITAATAGSGGGQGGFGSGGDGGGGGAGGYGVVMDAGGDLGTLAGSLTVRGGDGGAGGDSPNRYGGDGGSGGVGLYLAQPDASVTIAGTVSGGDGGKGGGGLGAGASGSGGNGGAGLVFAQSGGTAVITGTVQGGNGGAAYAGSPNGVGGVGITGADLTVINSGTISGGLSGDGATRADAIDFTGGVNTLELRAGSTITGNVLAYSSADTLRLGGDADAVFDVSQIGTQYSGFGVFEKTGASTWALSGATTQATPWTVQAGTLRAIASNVLGDDSAITVNAGATLDLNDNSQSIGSLAGAGGVTLGGNGATLLTTGGDDTSTTFSGVISGAGGLVKTGTGTFTLSGANTYAGSTTISGGTLAVSADANLGAASGGLTLAGGTLENTAAFTSARDITLGSGTAGIFQTDADLTLSGTIGGAGGLAKLGAGTLTLTGTADYGSNSASPVTSTSVDGGALVVDGGNLTNAESIDVGINNDAALVVKNGGVIDTLGITGGRADLSSSGRIIVTGPGSTLTTTSSILDVNLFNGSLTLEDGGTLMTGSGTGVRLWNGSTINFGSPDLANPTTAGSYSGAPITGQVASGGIVNFNQTDSLTLAAPLTGALAVNQRGTGTTLLTGASTYTGDTLVTAGTLVVDGSSTSSNATVNGALIVGSDAAHSSASFGGDVTVNAGGLLGGHGGIGGSVTVQDGGTLAPGNSPGTTTIAGNLTLNSGSLLQFELGNSAGTAGVDSDLVNVGGNLTLDGKLNVSALSGYGAGEYQLFSYGGTLTDNGLDFGVMPVAYDYQLDTATAHQVKLGVTAATAQYWDGANTTPSGVAQGAGGSGAWDGSTSNWTNGAGSANSAWSGDLAAIFAGTAGTVTIADGYTASAPALSFLTDGYRLSAAGSGKLELTGAATVEVLNAGTTAAIDAPIAGTNGLTKSGAGTLVLGGANTYTGGTTVAGGTLSVSSDANLGDASGGLTLDGGTLQNTAAFTSARDIALGAGGGTLQTDADLTAHGAIAGDGGLTKTGDGTLTLAGANTYTGGTNINAGVLQVGNANALGSGQIVLGSGGDSATLRFLGDFTLANDLAWGGFSADDDIIDTNGHDVTLSGSMLTTKPLPGGFTKEGAGTLTLTGDSGTSQPFVTVISGGTLQLGDGGTSGMINGPVTDNGELAFNRSDAVSFDSSISGTGSVTKLGDGTLTLTQANSYSGGTTMAAGTLQVASNTSLGHAAGTLTFSGGALRTTGSFTMNRATTLLADGTFDVDSGTLLTQSGVMSGNGGLIKRGDGTLVLTGANSYAGGTTVNAGTLQIGDGGASGSIVGNVVDNGVLAFDRSDALTVDGTVSGTGVLVQAGSGTTILTADNSYTGGTTISAGTLQLGSGGASGSIVGNVVDNGALVFDRAGTLTMNGVVSGTGSVTQSGPAGSATVLTGANSYAGATTVSGGTLYIDGDQSAATGATSVAGGAALGGIGTIGGSVAIAGGGTLTPGDTGPAPGTLTIKGDLSLDNGASLAYSFGQANVVGGPLNDLTDVQGNLTLGGTLNVATSTGGSLDPGIYRVINYAGSLTNNGLALGTVPAGSFFVQTSVVNQVNLVNTAGLTLNYWDGAAGGKNDGAIAGGDGVWQNSAGNDNWTTVDGTLNAPWASNAYAVFSAAPGTVTVDGSLGAVGASGMQFASDGYVVQGDAITLVGSTAAPGVSVIRVGDGASDGAAYTATINSVLAGATTLEKTDFGTLVLNGANTYTGGTQIDGGVVQVASDANLGAAAGGLGLDGGTLRTTADMTTARAVTLGTNGGAFDTLSGTTLAIGSAIAGAGAMTKAGDGTLVLTGANTYTGTTTIAAGTLALSGAGSVAASSGVLDNGVLDISGTTSGASIKNLAGSGTVNLGSQSLTLTNASGIFSGTFTGTGQFVKQGSGLLTLNGDSSAFSGTTTVSGGTLEVGDINTPSAVLGSNVTVDDAGTLRGHGSILGDVANNGIVAPGGSIGTLSVKGNYKQTGNAALNIEVSPTAASQLKVGGSASLAGTLNVTYAPGTYSPRSYTLVSASQGITGAFDTVNHIGTANLGGLSPGLGYTDNTVDLSLTGSNASVVVAPTQTSIYTAMGTAAVLGAQATNAALLDRAGSAGGAAADANASGSAAWATLTGNVTEVAGRAAAPGFQAQRYGFLAGRDFSSDPDAAGIAFGYDHAALSEHDTGDTGTLDTVRAMLYGRRDAGPVTLGATAGVGLVSLSQKRSFGQFGMAEDDHAGQEFTLGAQASLPLALGANTTLTPKLGLRYAWFHADGFGEHGAGGQNLKVGSDTVNSLQPYVGVALDQAFGDAAHPANAQLRVGYARELLDASRSLGVMSQDGTQFTAPGTSLPRGYLTAGVGVTLHAAKNLDVTFSYDTLFNTGGARAQQGSLNVSYRF</sequence>
<evidence type="ECO:0000256" key="1">
    <source>
        <dbReference type="ARBA" id="ARBA00022729"/>
    </source>
</evidence>
<evidence type="ECO:0000313" key="5">
    <source>
        <dbReference type="Proteomes" id="UP000245812"/>
    </source>
</evidence>
<feature type="compositionally biased region" description="Gly residues" evidence="2">
    <location>
        <begin position="52"/>
        <end position="117"/>
    </location>
</feature>
<dbReference type="Pfam" id="PF12951">
    <property type="entry name" value="PATR"/>
    <property type="match status" value="14"/>
</dbReference>
<dbReference type="InterPro" id="IPR013425">
    <property type="entry name" value="Autotrns_rpt"/>
</dbReference>
<dbReference type="NCBIfam" id="TIGR02601">
    <property type="entry name" value="autotrns_rpt"/>
    <property type="match status" value="11"/>
</dbReference>
<feature type="region of interest" description="Disordered" evidence="2">
    <location>
        <begin position="51"/>
        <end position="117"/>
    </location>
</feature>
<dbReference type="PROSITE" id="PS51208">
    <property type="entry name" value="AUTOTRANSPORTER"/>
    <property type="match status" value="1"/>
</dbReference>
<dbReference type="InterPro" id="IPR051551">
    <property type="entry name" value="Autotransporter_adhesion"/>
</dbReference>
<evidence type="ECO:0000313" key="4">
    <source>
        <dbReference type="EMBL" id="PWK89704.1"/>
    </source>
</evidence>
<organism evidence="4 5">
    <name type="scientific">Fulvimonas soli</name>
    <dbReference type="NCBI Taxonomy" id="155197"/>
    <lineage>
        <taxon>Bacteria</taxon>
        <taxon>Pseudomonadati</taxon>
        <taxon>Pseudomonadota</taxon>
        <taxon>Gammaproteobacteria</taxon>
        <taxon>Lysobacterales</taxon>
        <taxon>Rhodanobacteraceae</taxon>
        <taxon>Fulvimonas</taxon>
    </lineage>
</organism>
<dbReference type="InterPro" id="IPR024973">
    <property type="entry name" value="ESPR"/>
</dbReference>
<evidence type="ECO:0000259" key="3">
    <source>
        <dbReference type="PROSITE" id="PS51208"/>
    </source>
</evidence>
<dbReference type="Proteomes" id="UP000245812">
    <property type="component" value="Unassembled WGS sequence"/>
</dbReference>
<dbReference type="Pfam" id="PF13018">
    <property type="entry name" value="ESPR"/>
    <property type="match status" value="1"/>
</dbReference>
<dbReference type="SMART" id="SM00869">
    <property type="entry name" value="Autotransporter"/>
    <property type="match status" value="1"/>
</dbReference>
<dbReference type="InterPro" id="IPR011050">
    <property type="entry name" value="Pectin_lyase_fold/virulence"/>
</dbReference>
<dbReference type="PANTHER" id="PTHR35037:SF3">
    <property type="entry name" value="C-TERMINAL REGION OF AIDA-LIKE PROTEIN"/>
    <property type="match status" value="1"/>
</dbReference>
<feature type="domain" description="Autotransporter" evidence="3">
    <location>
        <begin position="2240"/>
        <end position="2515"/>
    </location>
</feature>
<dbReference type="Gene3D" id="2.160.20.20">
    <property type="match status" value="3"/>
</dbReference>
<dbReference type="SUPFAM" id="SSF103515">
    <property type="entry name" value="Autotransporter"/>
    <property type="match status" value="1"/>
</dbReference>
<protein>
    <submittedName>
        <fullName evidence="4">Autotransporter-associated beta strand protein</fullName>
    </submittedName>
</protein>
<dbReference type="EMBL" id="QGHC01000004">
    <property type="protein sequence ID" value="PWK89704.1"/>
    <property type="molecule type" value="Genomic_DNA"/>
</dbReference>
<dbReference type="PANTHER" id="PTHR35037">
    <property type="entry name" value="C-TERMINAL REGION OF AIDA-LIKE PROTEIN"/>
    <property type="match status" value="1"/>
</dbReference>
<accession>A0A316IHI8</accession>
<keyword evidence="5" id="KW-1185">Reference proteome</keyword>
<dbReference type="InterPro" id="IPR005546">
    <property type="entry name" value="Autotransporte_beta"/>
</dbReference>
<reference evidence="4 5" key="1">
    <citation type="submission" date="2018-05" db="EMBL/GenBank/DDBJ databases">
        <title>Genomic Encyclopedia of Type Strains, Phase IV (KMG-IV): sequencing the most valuable type-strain genomes for metagenomic binning, comparative biology and taxonomic classification.</title>
        <authorList>
            <person name="Goeker M."/>
        </authorList>
    </citation>
    <scope>NUCLEOTIDE SEQUENCE [LARGE SCALE GENOMIC DNA]</scope>
    <source>
        <strain evidence="4 5">DSM 14263</strain>
    </source>
</reference>
<evidence type="ECO:0000256" key="2">
    <source>
        <dbReference type="SAM" id="MobiDB-lite"/>
    </source>
</evidence>
<proteinExistence type="predicted"/>
<dbReference type="InterPro" id="IPR012332">
    <property type="entry name" value="Autotransporter_pectin_lyase_C"/>
</dbReference>
<dbReference type="SUPFAM" id="SSF51126">
    <property type="entry name" value="Pectin lyase-like"/>
    <property type="match status" value="7"/>
</dbReference>